<dbReference type="InterPro" id="IPR036497">
    <property type="entry name" value="GLTP_sf"/>
</dbReference>
<dbReference type="GO" id="GO:1902388">
    <property type="term" value="F:ceramide 1-phosphate transfer activity"/>
    <property type="evidence" value="ECO:0007669"/>
    <property type="project" value="TreeGrafter"/>
</dbReference>
<dbReference type="GO" id="GO:0016020">
    <property type="term" value="C:membrane"/>
    <property type="evidence" value="ECO:0007669"/>
    <property type="project" value="TreeGrafter"/>
</dbReference>
<feature type="domain" description="Glycolipid transfer protein" evidence="3">
    <location>
        <begin position="93"/>
        <end position="252"/>
    </location>
</feature>
<name>A0AAN9CJZ0_9TELE</name>
<evidence type="ECO:0000313" key="5">
    <source>
        <dbReference type="Proteomes" id="UP001364617"/>
    </source>
</evidence>
<dbReference type="Pfam" id="PF08718">
    <property type="entry name" value="GLTP"/>
    <property type="match status" value="1"/>
</dbReference>
<organism evidence="4 5">
    <name type="scientific">Phoxinus phoxinus</name>
    <name type="common">Eurasian minnow</name>
    <dbReference type="NCBI Taxonomy" id="58324"/>
    <lineage>
        <taxon>Eukaryota</taxon>
        <taxon>Metazoa</taxon>
        <taxon>Chordata</taxon>
        <taxon>Craniata</taxon>
        <taxon>Vertebrata</taxon>
        <taxon>Euteleostomi</taxon>
        <taxon>Actinopterygii</taxon>
        <taxon>Neopterygii</taxon>
        <taxon>Teleostei</taxon>
        <taxon>Ostariophysi</taxon>
        <taxon>Cypriniformes</taxon>
        <taxon>Leuciscidae</taxon>
        <taxon>Phoxininae</taxon>
        <taxon>Phoxinus</taxon>
    </lineage>
</organism>
<dbReference type="FunFam" id="1.10.3520.10:FF:000002">
    <property type="entry name" value="Ceramide-1-phosphate transfer protein"/>
    <property type="match status" value="1"/>
</dbReference>
<evidence type="ECO:0000256" key="2">
    <source>
        <dbReference type="SAM" id="SignalP"/>
    </source>
</evidence>
<reference evidence="4 5" key="1">
    <citation type="submission" date="2024-02" db="EMBL/GenBank/DDBJ databases">
        <title>Chromosome-level genome assembly of the Eurasian Minnow (Phoxinus phoxinus).</title>
        <authorList>
            <person name="Oriowo T.O."/>
            <person name="Martin S."/>
            <person name="Stange M."/>
            <person name="Chrysostomakis Y."/>
            <person name="Brown T."/>
            <person name="Winkler S."/>
            <person name="Kukowka S."/>
            <person name="Myers E.W."/>
            <person name="Bohne A."/>
        </authorList>
    </citation>
    <scope>NUCLEOTIDE SEQUENCE [LARGE SCALE GENOMIC DNA]</scope>
    <source>
        <strain evidence="4">ZFMK-TIS-60720</strain>
        <tissue evidence="4">Whole Organism</tissue>
    </source>
</reference>
<comment type="caution">
    <text evidence="4">The sequence shown here is derived from an EMBL/GenBank/DDBJ whole genome shotgun (WGS) entry which is preliminary data.</text>
</comment>
<gene>
    <name evidence="4" type="ORF">R3I93_019161</name>
</gene>
<proteinExistence type="inferred from homology"/>
<protein>
    <recommendedName>
        <fullName evidence="3">Glycolipid transfer protein domain-containing protein</fullName>
    </recommendedName>
</protein>
<dbReference type="PANTHER" id="PTHR10219:SF19">
    <property type="entry name" value="GLYCOLIPID TRANSFER PROTEIN DOMAIN-CONTAINING PROTEIN 2"/>
    <property type="match status" value="1"/>
</dbReference>
<dbReference type="GO" id="GO:0032691">
    <property type="term" value="P:negative regulation of interleukin-1 beta production"/>
    <property type="evidence" value="ECO:0007669"/>
    <property type="project" value="UniProtKB-ARBA"/>
</dbReference>
<dbReference type="PANTHER" id="PTHR10219">
    <property type="entry name" value="GLYCOLIPID TRANSFER PROTEIN-RELATED"/>
    <property type="match status" value="1"/>
</dbReference>
<feature type="chain" id="PRO_5042817064" description="Glycolipid transfer protein domain-containing protein" evidence="2">
    <location>
        <begin position="26"/>
        <end position="290"/>
    </location>
</feature>
<comment type="similarity">
    <text evidence="1">Belongs to the GLTP family.</text>
</comment>
<dbReference type="Gene3D" id="1.10.3520.10">
    <property type="entry name" value="Glycolipid transfer protein"/>
    <property type="match status" value="1"/>
</dbReference>
<dbReference type="GO" id="GO:0005829">
    <property type="term" value="C:cytosol"/>
    <property type="evidence" value="ECO:0007669"/>
    <property type="project" value="TreeGrafter"/>
</dbReference>
<keyword evidence="5" id="KW-1185">Reference proteome</keyword>
<dbReference type="AlphaFoldDB" id="A0AAN9CJZ0"/>
<evidence type="ECO:0000256" key="1">
    <source>
        <dbReference type="ARBA" id="ARBA00007148"/>
    </source>
</evidence>
<dbReference type="InterPro" id="IPR014830">
    <property type="entry name" value="Glycolipid_transfer_prot_dom"/>
</dbReference>
<dbReference type="GO" id="GO:1902387">
    <property type="term" value="F:ceramide 1-phosphate binding"/>
    <property type="evidence" value="ECO:0007669"/>
    <property type="project" value="TreeGrafter"/>
</dbReference>
<evidence type="ECO:0000313" key="4">
    <source>
        <dbReference type="EMBL" id="KAK7132832.1"/>
    </source>
</evidence>
<evidence type="ECO:0000259" key="3">
    <source>
        <dbReference type="Pfam" id="PF08718"/>
    </source>
</evidence>
<accession>A0AAN9CJZ0</accession>
<dbReference type="EMBL" id="JAYKXH010000020">
    <property type="protein sequence ID" value="KAK7132832.1"/>
    <property type="molecule type" value="Genomic_DNA"/>
</dbReference>
<sequence>MRTRRCVVTAVTLSLLLFLSSLWLPQETVQSCEQSWRPCLSVFTPNREVVRAAVTDDALGGSDIIRECAGQQFQVSRLLLHLSSALGPASDVLLEPYLLCWEELIKFMESLGPLVGFFTHKVEEKITLIRQLALEESTTGDAQRVAPPPHRSHAYRSVRSMLEAELQRGVVSFDSQTPSGSRTLLRLHRSLLWLQLLLEKLATEREERSMGELCRDAYLEVLAPHHPWLVQRAAELVFHAMPDRKVFLQLVCVRTQKEAEPVIHVIVAAIQEIHRRTQTELEIRNMLDLP</sequence>
<keyword evidence="2" id="KW-0732">Signal</keyword>
<dbReference type="SUPFAM" id="SSF110004">
    <property type="entry name" value="Glycolipid transfer protein, GLTP"/>
    <property type="match status" value="1"/>
</dbReference>
<feature type="signal peptide" evidence="2">
    <location>
        <begin position="1"/>
        <end position="25"/>
    </location>
</feature>
<dbReference type="Proteomes" id="UP001364617">
    <property type="component" value="Unassembled WGS sequence"/>
</dbReference>